<name>A0ABW0DE44_STRFI</name>
<accession>A0ABW0DE44</accession>
<dbReference type="EMBL" id="JBHSKL010000029">
    <property type="protein sequence ID" value="MFC5227470.1"/>
    <property type="molecule type" value="Genomic_DNA"/>
</dbReference>
<dbReference type="RefSeq" id="WP_344645471.1">
    <property type="nucleotide sequence ID" value="NZ_BAAASS010000016.1"/>
</dbReference>
<protein>
    <submittedName>
        <fullName evidence="2">Helix-turn-helix domain-containing protein</fullName>
    </submittedName>
</protein>
<dbReference type="Pfam" id="PF13443">
    <property type="entry name" value="HTH_26"/>
    <property type="match status" value="1"/>
</dbReference>
<dbReference type="InterPro" id="IPR001387">
    <property type="entry name" value="Cro/C1-type_HTH"/>
</dbReference>
<organism evidence="2 3">
    <name type="scientific">Streptomyces fimbriatus</name>
    <dbReference type="NCBI Taxonomy" id="68197"/>
    <lineage>
        <taxon>Bacteria</taxon>
        <taxon>Bacillati</taxon>
        <taxon>Actinomycetota</taxon>
        <taxon>Actinomycetes</taxon>
        <taxon>Kitasatosporales</taxon>
        <taxon>Streptomycetaceae</taxon>
        <taxon>Streptomyces</taxon>
    </lineage>
</organism>
<evidence type="ECO:0000259" key="1">
    <source>
        <dbReference type="Pfam" id="PF13443"/>
    </source>
</evidence>
<reference evidence="3" key="1">
    <citation type="journal article" date="2019" name="Int. J. Syst. Evol. Microbiol.">
        <title>The Global Catalogue of Microorganisms (GCM) 10K type strain sequencing project: providing services to taxonomists for standard genome sequencing and annotation.</title>
        <authorList>
            <consortium name="The Broad Institute Genomics Platform"/>
            <consortium name="The Broad Institute Genome Sequencing Center for Infectious Disease"/>
            <person name="Wu L."/>
            <person name="Ma J."/>
        </authorList>
    </citation>
    <scope>NUCLEOTIDE SEQUENCE [LARGE SCALE GENOMIC DNA]</scope>
    <source>
        <strain evidence="3">CCM 8479</strain>
    </source>
</reference>
<dbReference type="Proteomes" id="UP001596156">
    <property type="component" value="Unassembled WGS sequence"/>
</dbReference>
<gene>
    <name evidence="2" type="ORF">ACFPN6_23450</name>
</gene>
<sequence>MKRQVSYQWRLREVMATRGIFAASDLSPLLAERGIALSSVQVWRLVTQTPERLSLPVLAALCDILEVTPTDLIATRAENVTPRRTAASGGADVVDLASTIRPERARITPGS</sequence>
<proteinExistence type="predicted"/>
<comment type="caution">
    <text evidence="2">The sequence shown here is derived from an EMBL/GenBank/DDBJ whole genome shotgun (WGS) entry which is preliminary data.</text>
</comment>
<evidence type="ECO:0000313" key="3">
    <source>
        <dbReference type="Proteomes" id="UP001596156"/>
    </source>
</evidence>
<keyword evidence="3" id="KW-1185">Reference proteome</keyword>
<evidence type="ECO:0000313" key="2">
    <source>
        <dbReference type="EMBL" id="MFC5227470.1"/>
    </source>
</evidence>
<feature type="domain" description="HTH cro/C1-type" evidence="1">
    <location>
        <begin position="10"/>
        <end position="75"/>
    </location>
</feature>